<keyword evidence="1" id="KW-0812">Transmembrane</keyword>
<feature type="transmembrane region" description="Helical" evidence="1">
    <location>
        <begin position="116"/>
        <end position="138"/>
    </location>
</feature>
<organism evidence="2 3">
    <name type="scientific">Panagrellus redivivus</name>
    <name type="common">Microworm</name>
    <dbReference type="NCBI Taxonomy" id="6233"/>
    <lineage>
        <taxon>Eukaryota</taxon>
        <taxon>Metazoa</taxon>
        <taxon>Ecdysozoa</taxon>
        <taxon>Nematoda</taxon>
        <taxon>Chromadorea</taxon>
        <taxon>Rhabditida</taxon>
        <taxon>Tylenchina</taxon>
        <taxon>Panagrolaimomorpha</taxon>
        <taxon>Panagrolaimoidea</taxon>
        <taxon>Panagrolaimidae</taxon>
        <taxon>Panagrellus</taxon>
    </lineage>
</organism>
<feature type="transmembrane region" description="Helical" evidence="1">
    <location>
        <begin position="858"/>
        <end position="883"/>
    </location>
</feature>
<dbReference type="PANTHER" id="PTHR45830:SF15">
    <property type="entry name" value="SERPENTINE RECEPTOR, CLASS I"/>
    <property type="match status" value="1"/>
</dbReference>
<reference evidence="2" key="1">
    <citation type="journal article" date="2013" name="Genetics">
        <title>The draft genome and transcriptome of Panagrellus redivivus are shaped by the harsh demands of a free-living lifestyle.</title>
        <authorList>
            <person name="Srinivasan J."/>
            <person name="Dillman A.R."/>
            <person name="Macchietto M.G."/>
            <person name="Heikkinen L."/>
            <person name="Lakso M."/>
            <person name="Fracchia K.M."/>
            <person name="Antoshechkin I."/>
            <person name="Mortazavi A."/>
            <person name="Wong G."/>
            <person name="Sternberg P.W."/>
        </authorList>
    </citation>
    <scope>NUCLEOTIDE SEQUENCE [LARGE SCALE GENOMIC DNA]</scope>
    <source>
        <strain evidence="2">MT8872</strain>
    </source>
</reference>
<feature type="transmembrane region" description="Helical" evidence="1">
    <location>
        <begin position="158"/>
        <end position="180"/>
    </location>
</feature>
<feature type="transmembrane region" description="Helical" evidence="1">
    <location>
        <begin position="525"/>
        <end position="551"/>
    </location>
</feature>
<feature type="transmembrane region" description="Helical" evidence="1">
    <location>
        <begin position="38"/>
        <end position="59"/>
    </location>
</feature>
<dbReference type="PANTHER" id="PTHR45830">
    <property type="entry name" value="SERPENTINE RECEPTOR, CLASS I"/>
    <property type="match status" value="1"/>
</dbReference>
<feature type="transmembrane region" description="Helical" evidence="1">
    <location>
        <begin position="607"/>
        <end position="631"/>
    </location>
</feature>
<evidence type="ECO:0000256" key="1">
    <source>
        <dbReference type="SAM" id="Phobius"/>
    </source>
</evidence>
<accession>A0A7E4VFB7</accession>
<dbReference type="Pfam" id="PF10318">
    <property type="entry name" value="7TM_GPCR_Srh"/>
    <property type="match status" value="2"/>
</dbReference>
<dbReference type="SUPFAM" id="SSF81321">
    <property type="entry name" value="Family A G protein-coupled receptor-like"/>
    <property type="match status" value="1"/>
</dbReference>
<feature type="transmembrane region" description="Helical" evidence="1">
    <location>
        <begin position="424"/>
        <end position="445"/>
    </location>
</feature>
<feature type="transmembrane region" description="Helical" evidence="1">
    <location>
        <begin position="349"/>
        <end position="369"/>
    </location>
</feature>
<feature type="transmembrane region" description="Helical" evidence="1">
    <location>
        <begin position="819"/>
        <end position="846"/>
    </location>
</feature>
<keyword evidence="1" id="KW-0472">Membrane</keyword>
<feature type="transmembrane region" description="Helical" evidence="1">
    <location>
        <begin position="713"/>
        <end position="738"/>
    </location>
</feature>
<feature type="transmembrane region" description="Helical" evidence="1">
    <location>
        <begin position="71"/>
        <end position="96"/>
    </location>
</feature>
<keyword evidence="2" id="KW-1185">Reference proteome</keyword>
<dbReference type="AlphaFoldDB" id="A0A7E4VFB7"/>
<dbReference type="InterPro" id="IPR019422">
    <property type="entry name" value="7TM_GPCR_serpentine_rcpt_Srh"/>
</dbReference>
<keyword evidence="1" id="KW-1133">Transmembrane helix</keyword>
<protein>
    <submittedName>
        <fullName evidence="3">G protein-coupled receptor</fullName>
    </submittedName>
</protein>
<dbReference type="Proteomes" id="UP000492821">
    <property type="component" value="Unassembled WGS sequence"/>
</dbReference>
<evidence type="ECO:0000313" key="3">
    <source>
        <dbReference type="WBParaSite" id="Pan_g20216.t1"/>
    </source>
</evidence>
<feature type="transmembrane region" description="Helical" evidence="1">
    <location>
        <begin position="903"/>
        <end position="925"/>
    </location>
</feature>
<feature type="transmembrane region" description="Helical" evidence="1">
    <location>
        <begin position="571"/>
        <end position="595"/>
    </location>
</feature>
<name>A0A7E4VFB7_PANRE</name>
<reference evidence="3" key="2">
    <citation type="submission" date="2020-10" db="UniProtKB">
        <authorList>
            <consortium name="WormBaseParasite"/>
        </authorList>
    </citation>
    <scope>IDENTIFICATION</scope>
</reference>
<feature type="transmembrane region" description="Helical" evidence="1">
    <location>
        <begin position="465"/>
        <end position="487"/>
    </location>
</feature>
<evidence type="ECO:0000313" key="2">
    <source>
        <dbReference type="Proteomes" id="UP000492821"/>
    </source>
</evidence>
<sequence length="948" mass="108992">MTLSLDNLTFYFGRDYYISLNLTAEDFDPLGITSCLHVVMQVCEFTSLAMYPFVMVIIMSQSPPRMNYYRYLLMAQITSGAVFNLFFLLANPIIVFPFLIAYTDGYLECDYVMSTIMYLFVVLSIFTLGMMTIFQLVYRVLITFDRKHIFYMFSHPKIYTFCIAFCFFLVGAVIITPLALDNPQSDIHSLEIDFPALKEIFDKHPYTMGYFPEHHGLIRYVINIVFLISIALIPAIAIFCAIMTYRLRQMKKALLKQSYRLHAMLCRTYHIISAAKKHIPIILNRQNGTNRVANWPKAQKTKQALLQEVGLLSTMSNSSEWSKIIHANLTTRDFDPLGLNDTLHVVIKVFEIITICFYPFAMFVIWTRSPQKMSYYKYFLCAQITGTTVLNTMLIIGNPQIVFPFLIAYCDGFFVLDYDLTKWIFFATVLSIVVTATTTALQLIYRILITLDPRHPFYRLVAPKVFNALILVVFLCLLAIIFLPFGLDPPTPDIASLKNRFPVLVQVFDDHPYVMGYFPDHSGPIRFPITALFIISLFIIPGISFLVFVMIRRLRKMKKSLQKQTYALHAVLCRALFVQTGLTFTLFVPQVIGFMYSLKFGRIEGNIIQLLLILCAAIYSVAEVVCLLYFITPYRKFVANISRRILGKSEETSFEMTPTKVFYLKQKRAPLVIDPPSADIKSLGIDFPALSKVFEAHPDAIGYFPEHFGAVHFAIFALFLASIGVIPIVVFVFAIMTWRLKEMKKSLQKQTYKLHAILCRTQSWHTKSPYACRRFGLGLRTPEGMTFLTFSLELRMTNLDWDDFISMNLTPETFTENNLLQFLSLLTKIIEIACIATYPFVFAIIWTKSSSKMYFYKFILLAQLTSTTLLSVVLVLFNPIIVFPFTMAYLDGFFECDYTMTNIAYLLIVGSITTLVTTTAVQLAYRIMITFPFTHIFHRLSPSIYKSF</sequence>
<dbReference type="WBParaSite" id="Pan_g20216.t1">
    <property type="protein sequence ID" value="Pan_g20216.t1"/>
    <property type="gene ID" value="Pan_g20216"/>
</dbReference>
<proteinExistence type="predicted"/>
<feature type="transmembrane region" description="Helical" evidence="1">
    <location>
        <begin position="217"/>
        <end position="242"/>
    </location>
</feature>